<dbReference type="InterPro" id="IPR001119">
    <property type="entry name" value="SLH_dom"/>
</dbReference>
<evidence type="ECO:0000256" key="2">
    <source>
        <dbReference type="SAM" id="SignalP"/>
    </source>
</evidence>
<dbReference type="Proteomes" id="UP001141950">
    <property type="component" value="Unassembled WGS sequence"/>
</dbReference>
<evidence type="ECO:0000313" key="5">
    <source>
        <dbReference type="Proteomes" id="UP001141950"/>
    </source>
</evidence>
<evidence type="ECO:0000256" key="1">
    <source>
        <dbReference type="SAM" id="MobiDB-lite"/>
    </source>
</evidence>
<comment type="caution">
    <text evidence="4">The sequence shown here is derived from an EMBL/GenBank/DDBJ whole genome shotgun (WGS) entry which is preliminary data.</text>
</comment>
<dbReference type="Pfam" id="PF00395">
    <property type="entry name" value="SLH"/>
    <property type="match status" value="3"/>
</dbReference>
<reference evidence="4" key="1">
    <citation type="submission" date="2022-08" db="EMBL/GenBank/DDBJ databases">
        <title>The genomic sequence of strain Paenibacillus sp. SCIV0701.</title>
        <authorList>
            <person name="Zhao H."/>
        </authorList>
    </citation>
    <scope>NUCLEOTIDE SEQUENCE</scope>
    <source>
        <strain evidence="4">SCIV0701</strain>
    </source>
</reference>
<feature type="domain" description="SLH" evidence="3">
    <location>
        <begin position="593"/>
        <end position="655"/>
    </location>
</feature>
<proteinExistence type="predicted"/>
<keyword evidence="2" id="KW-0732">Signal</keyword>
<keyword evidence="5" id="KW-1185">Reference proteome</keyword>
<name>A0A9X2SBN8_9BACL</name>
<feature type="signal peptide" evidence="2">
    <location>
        <begin position="1"/>
        <end position="29"/>
    </location>
</feature>
<organism evidence="4 5">
    <name type="scientific">Paenibacillus soyae</name>
    <dbReference type="NCBI Taxonomy" id="2969249"/>
    <lineage>
        <taxon>Bacteria</taxon>
        <taxon>Bacillati</taxon>
        <taxon>Bacillota</taxon>
        <taxon>Bacilli</taxon>
        <taxon>Bacillales</taxon>
        <taxon>Paenibacillaceae</taxon>
        <taxon>Paenibacillus</taxon>
    </lineage>
</organism>
<dbReference type="EMBL" id="JANIPJ010000027">
    <property type="protein sequence ID" value="MCR2807426.1"/>
    <property type="molecule type" value="Genomic_DNA"/>
</dbReference>
<dbReference type="RefSeq" id="WP_257451893.1">
    <property type="nucleotide sequence ID" value="NZ_JANIPJ010000027.1"/>
</dbReference>
<accession>A0A9X2SBN8</accession>
<feature type="domain" description="SLH" evidence="3">
    <location>
        <begin position="666"/>
        <end position="728"/>
    </location>
</feature>
<dbReference type="PROSITE" id="PS51272">
    <property type="entry name" value="SLH"/>
    <property type="match status" value="2"/>
</dbReference>
<dbReference type="AlphaFoldDB" id="A0A9X2SBN8"/>
<dbReference type="Pfam" id="PF16244">
    <property type="entry name" value="DUF4901"/>
    <property type="match status" value="2"/>
</dbReference>
<dbReference type="InterPro" id="IPR032599">
    <property type="entry name" value="YcdB/YcdC_rep_domain"/>
</dbReference>
<feature type="region of interest" description="Disordered" evidence="1">
    <location>
        <begin position="34"/>
        <end position="59"/>
    </location>
</feature>
<evidence type="ECO:0000313" key="4">
    <source>
        <dbReference type="EMBL" id="MCR2807426.1"/>
    </source>
</evidence>
<gene>
    <name evidence="4" type="ORF">NQZ67_26415</name>
</gene>
<evidence type="ECO:0000259" key="3">
    <source>
        <dbReference type="PROSITE" id="PS51272"/>
    </source>
</evidence>
<sequence length="794" mass="87154">MSVHMRKKMAILLAAAMLVGTAVVPSAFAEDAVSESQTTEGTEVPAESPAGETAEDPEDAAISKEQAEKLLRQYISIPDDYKLQRSSYSGQKLFDGEQKIWRLVFTKTVNGREMGNIYASLDSDTGQLLGFDSYSNEPGAAPTYPLKVDREAAQELAEGFIKEVAADYVPQIAFNETDGADLLPPLSGKIVHQLRFDRIVNGMPYTDNYIHLSVDSEGHVLGFQLQWDDTIEFPKPSKTLTAEQATAAVKKLAKPELAYIVTHGEGGKREPILSYGLSPIVIDAATGEELQAGGYGAWDDGVVQDAPLTEKPLSAPPKAGKLSEEQAAEAVKKAFGLPEGAKLTESNYNEYVTESGETSTSWDLSWSLMKDGKEDGYVFASVNGSTGAVRSYYGYSHSEPAATGSVLPLDQALQKAVDAVKAQLPWLTDELYLVKPNEDRYKNVAPDEIGSYRISFKHKVHGASVDYDYVSLNVNARTGKVESYDASISEYDYPSNAPKTIDAAEAVESYLNYYDVALTYRVFQEFWWEGNPLPIEKYKLMMASGEIEGSEVESKSKVELVYKLQQKPLHESVFLDAQNGEWRSRETGAVTTLEVPKPTDAAGHWAEEPLSLMVAYKALDLEDGKVRPNEKITRGELIKMLVLARNSGGGYYPMYGMDQAGSAEKSTASFADVAADSEYFAYVESALQQNLIDLGDGSFNPEGLVTRDEMAELIVRALGYNTLADYDHIFKSNFKDEAAIDNKGQAAIVVGLKIMSLSDGKFLPDKEVSRAEASIAFYRYLQKRAELQEAPLRM</sequence>
<feature type="chain" id="PRO_5040818489" evidence="2">
    <location>
        <begin position="30"/>
        <end position="794"/>
    </location>
</feature>
<protein>
    <submittedName>
        <fullName evidence="4">S-layer homology domain-containing protein</fullName>
    </submittedName>
</protein>